<dbReference type="Proteomes" id="UP000092154">
    <property type="component" value="Unassembled WGS sequence"/>
</dbReference>
<evidence type="ECO:0000256" key="10">
    <source>
        <dbReference type="SAM" id="Phobius"/>
    </source>
</evidence>
<dbReference type="InterPro" id="IPR032816">
    <property type="entry name" value="VTT_dom"/>
</dbReference>
<dbReference type="STRING" id="1314800.A0A1B7NG34"/>
<evidence type="ECO:0000313" key="12">
    <source>
        <dbReference type="EMBL" id="OAX43877.1"/>
    </source>
</evidence>
<feature type="transmembrane region" description="Helical" evidence="10">
    <location>
        <begin position="32"/>
        <end position="51"/>
    </location>
</feature>
<dbReference type="PANTHER" id="PTHR47549">
    <property type="entry name" value="GOLGI APPARATUS MEMBRANE PROTEIN TVP38-RELATED"/>
    <property type="match status" value="1"/>
</dbReference>
<keyword evidence="6 10" id="KW-0812">Transmembrane</keyword>
<dbReference type="AlphaFoldDB" id="A0A1B7NG34"/>
<dbReference type="InterPro" id="IPR051076">
    <property type="entry name" value="Golgi_membrane_TVP38/TMEM64"/>
</dbReference>
<dbReference type="GO" id="GO:0016192">
    <property type="term" value="P:vesicle-mediated transport"/>
    <property type="evidence" value="ECO:0007669"/>
    <property type="project" value="TreeGrafter"/>
</dbReference>
<evidence type="ECO:0000256" key="4">
    <source>
        <dbReference type="ARBA" id="ARBA00013533"/>
    </source>
</evidence>
<evidence type="ECO:0000256" key="1">
    <source>
        <dbReference type="ARBA" id="ARBA00002978"/>
    </source>
</evidence>
<dbReference type="OrthoDB" id="166803at2759"/>
<evidence type="ECO:0000256" key="8">
    <source>
        <dbReference type="ARBA" id="ARBA00023034"/>
    </source>
</evidence>
<evidence type="ECO:0000256" key="9">
    <source>
        <dbReference type="ARBA" id="ARBA00023136"/>
    </source>
</evidence>
<evidence type="ECO:0000256" key="2">
    <source>
        <dbReference type="ARBA" id="ARBA00004653"/>
    </source>
</evidence>
<dbReference type="GO" id="GO:0000139">
    <property type="term" value="C:Golgi membrane"/>
    <property type="evidence" value="ECO:0007669"/>
    <property type="project" value="UniProtKB-SubCell"/>
</dbReference>
<dbReference type="Pfam" id="PF09335">
    <property type="entry name" value="VTT_dom"/>
    <property type="match status" value="1"/>
</dbReference>
<keyword evidence="13" id="KW-1185">Reference proteome</keyword>
<evidence type="ECO:0000256" key="6">
    <source>
        <dbReference type="ARBA" id="ARBA00022692"/>
    </source>
</evidence>
<evidence type="ECO:0000256" key="7">
    <source>
        <dbReference type="ARBA" id="ARBA00022989"/>
    </source>
</evidence>
<proteinExistence type="inferred from homology"/>
<accession>A0A1B7NG34</accession>
<evidence type="ECO:0000256" key="5">
    <source>
        <dbReference type="ARBA" id="ARBA00020673"/>
    </source>
</evidence>
<evidence type="ECO:0000259" key="11">
    <source>
        <dbReference type="Pfam" id="PF09335"/>
    </source>
</evidence>
<comment type="function">
    <text evidence="1">Golgi membrane protein involved in vesicular trafficking and spindle migration.</text>
</comment>
<comment type="subcellular location">
    <subcellularLocation>
        <location evidence="2">Golgi apparatus membrane</location>
        <topology evidence="2">Multi-pass membrane protein</topology>
    </subcellularLocation>
</comment>
<dbReference type="EMBL" id="KV448131">
    <property type="protein sequence ID" value="OAX43877.1"/>
    <property type="molecule type" value="Genomic_DNA"/>
</dbReference>
<dbReference type="InParanoid" id="A0A1B7NG34"/>
<feature type="transmembrane region" description="Helical" evidence="10">
    <location>
        <begin position="227"/>
        <end position="251"/>
    </location>
</feature>
<name>A0A1B7NG34_9AGAM</name>
<feature type="transmembrane region" description="Helical" evidence="10">
    <location>
        <begin position="72"/>
        <end position="91"/>
    </location>
</feature>
<keyword evidence="8" id="KW-0333">Golgi apparatus</keyword>
<keyword evidence="9 10" id="KW-0472">Membrane</keyword>
<organism evidence="12 13">
    <name type="scientific">Rhizopogon vinicolor AM-OR11-026</name>
    <dbReference type="NCBI Taxonomy" id="1314800"/>
    <lineage>
        <taxon>Eukaryota</taxon>
        <taxon>Fungi</taxon>
        <taxon>Dikarya</taxon>
        <taxon>Basidiomycota</taxon>
        <taxon>Agaricomycotina</taxon>
        <taxon>Agaricomycetes</taxon>
        <taxon>Agaricomycetidae</taxon>
        <taxon>Boletales</taxon>
        <taxon>Suillineae</taxon>
        <taxon>Rhizopogonaceae</taxon>
        <taxon>Rhizopogon</taxon>
    </lineage>
</organism>
<reference evidence="12 13" key="1">
    <citation type="submission" date="2016-06" db="EMBL/GenBank/DDBJ databases">
        <title>Comparative genomics of the ectomycorrhizal sister species Rhizopogon vinicolor and Rhizopogon vesiculosus (Basidiomycota: Boletales) reveals a divergence of the mating type B locus.</title>
        <authorList>
            <consortium name="DOE Joint Genome Institute"/>
            <person name="Mujic A.B."/>
            <person name="Kuo A."/>
            <person name="Tritt A."/>
            <person name="Lipzen A."/>
            <person name="Chen C."/>
            <person name="Johnson J."/>
            <person name="Sharma A."/>
            <person name="Barry K."/>
            <person name="Grigoriev I.V."/>
            <person name="Spatafora J.W."/>
        </authorList>
    </citation>
    <scope>NUCLEOTIDE SEQUENCE [LARGE SCALE GENOMIC DNA]</scope>
    <source>
        <strain evidence="12 13">AM-OR11-026</strain>
    </source>
</reference>
<evidence type="ECO:0000256" key="3">
    <source>
        <dbReference type="ARBA" id="ARBA00008640"/>
    </source>
</evidence>
<gene>
    <name evidence="12" type="ORF">K503DRAFT_707581</name>
</gene>
<feature type="transmembrane region" description="Helical" evidence="10">
    <location>
        <begin position="111"/>
        <end position="130"/>
    </location>
</feature>
<dbReference type="GO" id="GO:0000022">
    <property type="term" value="P:mitotic spindle elongation"/>
    <property type="evidence" value="ECO:0007669"/>
    <property type="project" value="TreeGrafter"/>
</dbReference>
<feature type="domain" description="VTT" evidence="11">
    <location>
        <begin position="92"/>
        <end position="207"/>
    </location>
</feature>
<evidence type="ECO:0000313" key="13">
    <source>
        <dbReference type="Proteomes" id="UP000092154"/>
    </source>
</evidence>
<protein>
    <recommendedName>
        <fullName evidence="4">Golgi apparatus membrane protein TVP38</fullName>
    </recommendedName>
    <alternativeName>
        <fullName evidence="5">Golgi apparatus membrane protein tvp38</fullName>
    </alternativeName>
</protein>
<feature type="transmembrane region" description="Helical" evidence="10">
    <location>
        <begin position="151"/>
        <end position="172"/>
    </location>
</feature>
<sequence>MAVALAKGIRFLKGLAHSASSRYQKLSVAGKAVIWFILFCYACLTAFIVVVTPSRIAQFLYDIAQHIRHLPYGHVILIAVIIVISFPPFIGHTTMVNLCGFTYGMQGFIPAAIGTLAGSTIVFVTLRIMFSKRLHSWTSTNEKWQALETVIRSRGMPLIIIIRMSSFPPWVYSNTLFASIVSVSLPQFFVATCFVLPKVMVYVFIGSRIARLSDGEQRNHMDTQTKLINSLLVVGGVLLSIFASSLVYYFMQEEIKRLHNSSSVRDELAAEALEEAENTPLLSSDALSSP</sequence>
<dbReference type="PANTHER" id="PTHR47549:SF1">
    <property type="entry name" value="GOLGI APPARATUS MEMBRANE PROTEIN TVP38"/>
    <property type="match status" value="1"/>
</dbReference>
<feature type="transmembrane region" description="Helical" evidence="10">
    <location>
        <begin position="184"/>
        <end position="206"/>
    </location>
</feature>
<keyword evidence="7 10" id="KW-1133">Transmembrane helix</keyword>
<comment type="similarity">
    <text evidence="3">Belongs to the TVP38/TMEM64 family.</text>
</comment>